<dbReference type="Pfam" id="PF13599">
    <property type="entry name" value="Pentapeptide_4"/>
    <property type="match status" value="1"/>
</dbReference>
<dbReference type="EMBL" id="CP132938">
    <property type="protein sequence ID" value="XCB21906.1"/>
    <property type="molecule type" value="Genomic_DNA"/>
</dbReference>
<dbReference type="Pfam" id="PF00805">
    <property type="entry name" value="Pentapeptide"/>
    <property type="match status" value="1"/>
</dbReference>
<dbReference type="RefSeq" id="WP_353071915.1">
    <property type="nucleotide sequence ID" value="NZ_CP132938.1"/>
</dbReference>
<protein>
    <submittedName>
        <fullName evidence="1">Pentapeptide repeat-containing protein</fullName>
    </submittedName>
</protein>
<gene>
    <name evidence="1" type="ORF">RBB81_20315</name>
</gene>
<dbReference type="InterPro" id="IPR051082">
    <property type="entry name" value="Pentapeptide-BTB/POZ_domain"/>
</dbReference>
<dbReference type="SUPFAM" id="SSF141571">
    <property type="entry name" value="Pentapeptide repeat-like"/>
    <property type="match status" value="1"/>
</dbReference>
<dbReference type="AlphaFoldDB" id="A0AAU7YZB7"/>
<organism evidence="1">
    <name type="scientific">Tunturiibacter gelidiferens</name>
    <dbReference type="NCBI Taxonomy" id="3069689"/>
    <lineage>
        <taxon>Bacteria</taxon>
        <taxon>Pseudomonadati</taxon>
        <taxon>Acidobacteriota</taxon>
        <taxon>Terriglobia</taxon>
        <taxon>Terriglobales</taxon>
        <taxon>Acidobacteriaceae</taxon>
        <taxon>Tunturiibacter</taxon>
    </lineage>
</organism>
<sequence>MATKTKGRIAPQIEFDLLTETFTEQFESGQVSDATGSDMALPPLLSPRGQPARIDRCLLNSVSLADPKAHGLHLHDSRIESSDLANGDLKASSIERVEFISTRLTGAIFTDAQLKSVLFKECKLDFALLRMARLQHCVFENCNLTDADFYSADLSGTIFRDCDLSRADLSHVKLIGADIRGCRLDGLRGTPATMSGLTISSDQAALLITLFDVQVK</sequence>
<proteinExistence type="predicted"/>
<dbReference type="Gene3D" id="2.160.20.80">
    <property type="entry name" value="E3 ubiquitin-protein ligase SopA"/>
    <property type="match status" value="1"/>
</dbReference>
<dbReference type="InterPro" id="IPR001646">
    <property type="entry name" value="5peptide_repeat"/>
</dbReference>
<reference evidence="1" key="1">
    <citation type="submission" date="2023-08" db="EMBL/GenBank/DDBJ databases">
        <authorList>
            <person name="Messyasz A."/>
            <person name="Mannisto M.K."/>
            <person name="Kerkhof L.J."/>
            <person name="Haggblom M."/>
        </authorList>
    </citation>
    <scope>NUCLEOTIDE SEQUENCE</scope>
    <source>
        <strain evidence="1">M8UP39</strain>
    </source>
</reference>
<dbReference type="KEGG" id="tgi:RBB81_20315"/>
<reference evidence="1" key="2">
    <citation type="journal article" date="2024" name="Environ. Microbiol.">
        <title>Genome analysis and description of Tunturibacter gen. nov. expands the diversity of Terriglobia in tundra soils.</title>
        <authorList>
            <person name="Messyasz A."/>
            <person name="Mannisto M.K."/>
            <person name="Kerkhof L.J."/>
            <person name="Haggblom M.M."/>
        </authorList>
    </citation>
    <scope>NUCLEOTIDE SEQUENCE</scope>
    <source>
        <strain evidence="1">M8UP39</strain>
    </source>
</reference>
<dbReference type="PANTHER" id="PTHR14136">
    <property type="entry name" value="BTB_POZ DOMAIN-CONTAINING PROTEIN KCTD9"/>
    <property type="match status" value="1"/>
</dbReference>
<dbReference type="PANTHER" id="PTHR14136:SF17">
    <property type="entry name" value="BTB_POZ DOMAIN-CONTAINING PROTEIN KCTD9"/>
    <property type="match status" value="1"/>
</dbReference>
<evidence type="ECO:0000313" key="1">
    <source>
        <dbReference type="EMBL" id="XCB21906.1"/>
    </source>
</evidence>
<accession>A0AAU7YZB7</accession>
<name>A0AAU7YZB7_9BACT</name>